<evidence type="ECO:0008006" key="3">
    <source>
        <dbReference type="Google" id="ProtNLM"/>
    </source>
</evidence>
<sequence>MPRSKFVVDNHIEEMNLNACLTLDAWSNIRSEPIVNHMLISDSSTFFLESVSTGEQNYNAKWIAQDMGRVIDYLVEKLKLQKAQLTENLPGLVQPAPTRWGFLKGVFRRLEKKVNTFCTASFMSGTSFKEQASRKRVSRKSMILLRTPITTRIEMMLRFLVLKKGAKTILQFWLVDGFEFPQLRDLALQVFGMGVLKCRVREEFFHHGVCSFQAKKLIGIREE</sequence>
<accession>A0ABQ8FA80</accession>
<reference evidence="1 2" key="1">
    <citation type="submission" date="2021-02" db="EMBL/GenBank/DDBJ databases">
        <title>Variation within the Batrachochytrium salamandrivorans European outbreak.</title>
        <authorList>
            <person name="Kelly M."/>
            <person name="Pasmans F."/>
            <person name="Shea T.P."/>
            <person name="Munoz J.F."/>
            <person name="Carranza S."/>
            <person name="Cuomo C.A."/>
            <person name="Martel A."/>
        </authorList>
    </citation>
    <scope>NUCLEOTIDE SEQUENCE [LARGE SCALE GENOMIC DNA]</scope>
    <source>
        <strain evidence="1 2">AMFP18/2</strain>
    </source>
</reference>
<evidence type="ECO:0000313" key="2">
    <source>
        <dbReference type="Proteomes" id="UP001648503"/>
    </source>
</evidence>
<protein>
    <recommendedName>
        <fullName evidence="3">DUF659 domain-containing protein</fullName>
    </recommendedName>
</protein>
<gene>
    <name evidence="1" type="ORF">BASA50_007549</name>
</gene>
<dbReference type="Proteomes" id="UP001648503">
    <property type="component" value="Unassembled WGS sequence"/>
</dbReference>
<proteinExistence type="predicted"/>
<name>A0ABQ8FA80_9FUNG</name>
<comment type="caution">
    <text evidence="1">The sequence shown here is derived from an EMBL/GenBank/DDBJ whole genome shotgun (WGS) entry which is preliminary data.</text>
</comment>
<organism evidence="1 2">
    <name type="scientific">Batrachochytrium salamandrivorans</name>
    <dbReference type="NCBI Taxonomy" id="1357716"/>
    <lineage>
        <taxon>Eukaryota</taxon>
        <taxon>Fungi</taxon>
        <taxon>Fungi incertae sedis</taxon>
        <taxon>Chytridiomycota</taxon>
        <taxon>Chytridiomycota incertae sedis</taxon>
        <taxon>Chytridiomycetes</taxon>
        <taxon>Rhizophydiales</taxon>
        <taxon>Rhizophydiales incertae sedis</taxon>
        <taxon>Batrachochytrium</taxon>
    </lineage>
</organism>
<evidence type="ECO:0000313" key="1">
    <source>
        <dbReference type="EMBL" id="KAH6593341.1"/>
    </source>
</evidence>
<dbReference type="EMBL" id="JAFCIX010000357">
    <property type="protein sequence ID" value="KAH6593341.1"/>
    <property type="molecule type" value="Genomic_DNA"/>
</dbReference>
<keyword evidence="2" id="KW-1185">Reference proteome</keyword>